<reference evidence="1 2" key="1">
    <citation type="submission" date="2018-10" db="EMBL/GenBank/DDBJ databases">
        <title>Genome assembly for a Yunnan-Guizhou Plateau 3E fish, Anabarilius grahami (Regan), and its evolutionary and genetic applications.</title>
        <authorList>
            <person name="Jiang W."/>
        </authorList>
    </citation>
    <scope>NUCLEOTIDE SEQUENCE [LARGE SCALE GENOMIC DNA]</scope>
    <source>
        <strain evidence="1">AG-KIZ</strain>
        <tissue evidence="1">Muscle</tissue>
    </source>
</reference>
<keyword evidence="2" id="KW-1185">Reference proteome</keyword>
<dbReference type="EMBL" id="RJVU01033627">
    <property type="protein sequence ID" value="ROL48072.1"/>
    <property type="molecule type" value="Genomic_DNA"/>
</dbReference>
<accession>A0A3N0YPD5</accession>
<gene>
    <name evidence="1" type="ORF">DPX16_18672</name>
</gene>
<name>A0A3N0YPD5_ANAGA</name>
<dbReference type="Proteomes" id="UP000281406">
    <property type="component" value="Unassembled WGS sequence"/>
</dbReference>
<evidence type="ECO:0000313" key="2">
    <source>
        <dbReference type="Proteomes" id="UP000281406"/>
    </source>
</evidence>
<dbReference type="SUPFAM" id="SSF49899">
    <property type="entry name" value="Concanavalin A-like lectins/glucanases"/>
    <property type="match status" value="1"/>
</dbReference>
<proteinExistence type="predicted"/>
<comment type="caution">
    <text evidence="1">The sequence shown here is derived from an EMBL/GenBank/DDBJ whole genome shotgun (WGS) entry which is preliminary data.</text>
</comment>
<sequence length="210" mass="23427">MKTEGRILERRCKQSSLTVHKLAFLDHQKTYFKSLKDARSQFYSNLINENSGNSTQLFSTINHLLKPQSSSSIESTVERCNSFMDFFRSKVNNIRCSISGSSSLSPPVFNPSPRRLPSLSDFTEVQQSHTGTTYIFGRGGALITYTWAPNDRPSTRADRLAVGFSTQQSDAILVQVESSQGLGDYLQLHIVDKVTWESADASLTDVTCQS</sequence>
<dbReference type="OrthoDB" id="6275838at2759"/>
<dbReference type="AlphaFoldDB" id="A0A3N0YPD5"/>
<evidence type="ECO:0000313" key="1">
    <source>
        <dbReference type="EMBL" id="ROL48072.1"/>
    </source>
</evidence>
<protein>
    <submittedName>
        <fullName evidence="1">Neurexin-1a-beta</fullName>
    </submittedName>
</protein>
<dbReference type="Gene3D" id="2.60.120.200">
    <property type="match status" value="1"/>
</dbReference>
<dbReference type="InterPro" id="IPR013320">
    <property type="entry name" value="ConA-like_dom_sf"/>
</dbReference>
<organism evidence="1 2">
    <name type="scientific">Anabarilius grahami</name>
    <name type="common">Kanglang fish</name>
    <name type="synonym">Barilius grahami</name>
    <dbReference type="NCBI Taxonomy" id="495550"/>
    <lineage>
        <taxon>Eukaryota</taxon>
        <taxon>Metazoa</taxon>
        <taxon>Chordata</taxon>
        <taxon>Craniata</taxon>
        <taxon>Vertebrata</taxon>
        <taxon>Euteleostomi</taxon>
        <taxon>Actinopterygii</taxon>
        <taxon>Neopterygii</taxon>
        <taxon>Teleostei</taxon>
        <taxon>Ostariophysi</taxon>
        <taxon>Cypriniformes</taxon>
        <taxon>Xenocyprididae</taxon>
        <taxon>Xenocypridinae</taxon>
        <taxon>Xenocypridinae incertae sedis</taxon>
        <taxon>Anabarilius</taxon>
    </lineage>
</organism>